<accession>A0A9X2A3S5</accession>
<proteinExistence type="predicted"/>
<comment type="caution">
    <text evidence="11">The sequence shown here is derived from an EMBL/GenBank/DDBJ whole genome shotgun (WGS) entry which is preliminary data.</text>
</comment>
<organism evidence="11 12">
    <name type="scientific">Halalkalibacter alkaliphilus</name>
    <dbReference type="NCBI Taxonomy" id="2917993"/>
    <lineage>
        <taxon>Bacteria</taxon>
        <taxon>Bacillati</taxon>
        <taxon>Bacillota</taxon>
        <taxon>Bacilli</taxon>
        <taxon>Bacillales</taxon>
        <taxon>Bacillaceae</taxon>
        <taxon>Halalkalibacter</taxon>
    </lineage>
</organism>
<evidence type="ECO:0000256" key="5">
    <source>
        <dbReference type="ARBA" id="ARBA00023015"/>
    </source>
</evidence>
<dbReference type="InterPro" id="IPR018062">
    <property type="entry name" value="HTH_AraC-typ_CS"/>
</dbReference>
<feature type="modified residue" description="4-aspartylphosphate" evidence="8">
    <location>
        <position position="54"/>
    </location>
</feature>
<protein>
    <submittedName>
        <fullName evidence="11">Response regulator</fullName>
    </submittedName>
</protein>
<dbReference type="InterPro" id="IPR011006">
    <property type="entry name" value="CheY-like_superfamily"/>
</dbReference>
<dbReference type="GO" id="GO:0005737">
    <property type="term" value="C:cytoplasm"/>
    <property type="evidence" value="ECO:0007669"/>
    <property type="project" value="UniProtKB-SubCell"/>
</dbReference>
<evidence type="ECO:0000256" key="8">
    <source>
        <dbReference type="PROSITE-ProRule" id="PRU00169"/>
    </source>
</evidence>
<dbReference type="InterPro" id="IPR051552">
    <property type="entry name" value="HptR"/>
</dbReference>
<dbReference type="GO" id="GO:0000160">
    <property type="term" value="P:phosphorelay signal transduction system"/>
    <property type="evidence" value="ECO:0007669"/>
    <property type="project" value="UniProtKB-KW"/>
</dbReference>
<dbReference type="SMART" id="SM00342">
    <property type="entry name" value="HTH_ARAC"/>
    <property type="match status" value="1"/>
</dbReference>
<evidence type="ECO:0000259" key="9">
    <source>
        <dbReference type="PROSITE" id="PS01124"/>
    </source>
</evidence>
<keyword evidence="5" id="KW-0805">Transcription regulation</keyword>
<comment type="subcellular location">
    <subcellularLocation>
        <location evidence="1">Cytoplasm</location>
    </subcellularLocation>
</comment>
<keyword evidence="7" id="KW-0804">Transcription</keyword>
<evidence type="ECO:0000256" key="3">
    <source>
        <dbReference type="ARBA" id="ARBA00022553"/>
    </source>
</evidence>
<evidence type="ECO:0000256" key="4">
    <source>
        <dbReference type="ARBA" id="ARBA00023012"/>
    </source>
</evidence>
<reference evidence="11" key="1">
    <citation type="submission" date="2022-02" db="EMBL/GenBank/DDBJ databases">
        <title>Halalkalibacter sp. nov. isolated from Lonar Lake, India.</title>
        <authorList>
            <person name="Joshi A."/>
            <person name="Thite S."/>
            <person name="Lodha T."/>
        </authorList>
    </citation>
    <scope>NUCLEOTIDE SEQUENCE</scope>
    <source>
        <strain evidence="11">MEB205</strain>
    </source>
</reference>
<dbReference type="GO" id="GO:0003700">
    <property type="term" value="F:DNA-binding transcription factor activity"/>
    <property type="evidence" value="ECO:0007669"/>
    <property type="project" value="InterPro"/>
</dbReference>
<evidence type="ECO:0000313" key="11">
    <source>
        <dbReference type="EMBL" id="MCL7746228.1"/>
    </source>
</evidence>
<dbReference type="InterPro" id="IPR001789">
    <property type="entry name" value="Sig_transdc_resp-reg_receiver"/>
</dbReference>
<dbReference type="Pfam" id="PF12833">
    <property type="entry name" value="HTH_18"/>
    <property type="match status" value="1"/>
</dbReference>
<dbReference type="PANTHER" id="PTHR42713:SF3">
    <property type="entry name" value="TRANSCRIPTIONAL REGULATORY PROTEIN HPTR"/>
    <property type="match status" value="1"/>
</dbReference>
<dbReference type="EMBL" id="JAKRYL010000003">
    <property type="protein sequence ID" value="MCL7746228.1"/>
    <property type="molecule type" value="Genomic_DNA"/>
</dbReference>
<dbReference type="PROSITE" id="PS50110">
    <property type="entry name" value="RESPONSE_REGULATORY"/>
    <property type="match status" value="1"/>
</dbReference>
<dbReference type="PRINTS" id="PR00032">
    <property type="entry name" value="HTHARAC"/>
</dbReference>
<dbReference type="CDD" id="cd17536">
    <property type="entry name" value="REC_YesN-like"/>
    <property type="match status" value="1"/>
</dbReference>
<feature type="domain" description="Response regulatory" evidence="10">
    <location>
        <begin position="2"/>
        <end position="119"/>
    </location>
</feature>
<dbReference type="SUPFAM" id="SSF52172">
    <property type="entry name" value="CheY-like"/>
    <property type="match status" value="1"/>
</dbReference>
<dbReference type="InterPro" id="IPR020449">
    <property type="entry name" value="Tscrpt_reg_AraC-type_HTH"/>
</dbReference>
<dbReference type="PROSITE" id="PS00041">
    <property type="entry name" value="HTH_ARAC_FAMILY_1"/>
    <property type="match status" value="1"/>
</dbReference>
<keyword evidence="3 8" id="KW-0597">Phosphoprotein</keyword>
<dbReference type="PANTHER" id="PTHR42713">
    <property type="entry name" value="HISTIDINE KINASE-RELATED"/>
    <property type="match status" value="1"/>
</dbReference>
<keyword evidence="6" id="KW-0238">DNA-binding</keyword>
<dbReference type="RefSeq" id="WP_250095155.1">
    <property type="nucleotide sequence ID" value="NZ_JAKRYL010000003.1"/>
</dbReference>
<dbReference type="SMART" id="SM00448">
    <property type="entry name" value="REC"/>
    <property type="match status" value="1"/>
</dbReference>
<dbReference type="Gene3D" id="3.40.50.2300">
    <property type="match status" value="1"/>
</dbReference>
<evidence type="ECO:0000313" key="12">
    <source>
        <dbReference type="Proteomes" id="UP001139150"/>
    </source>
</evidence>
<feature type="domain" description="HTH araC/xylS-type" evidence="9">
    <location>
        <begin position="403"/>
        <end position="501"/>
    </location>
</feature>
<evidence type="ECO:0000256" key="1">
    <source>
        <dbReference type="ARBA" id="ARBA00004496"/>
    </source>
</evidence>
<name>A0A9X2A3S5_9BACI</name>
<keyword evidence="12" id="KW-1185">Reference proteome</keyword>
<gene>
    <name evidence="11" type="ORF">MF646_03760</name>
</gene>
<evidence type="ECO:0000256" key="6">
    <source>
        <dbReference type="ARBA" id="ARBA00023125"/>
    </source>
</evidence>
<keyword evidence="2" id="KW-0963">Cytoplasm</keyword>
<dbReference type="SUPFAM" id="SSF46689">
    <property type="entry name" value="Homeodomain-like"/>
    <property type="match status" value="2"/>
</dbReference>
<sequence>MKAIIVDDEKHVREGLMLLAEWDKFGIETIFEAADGEVAMKIISEQQPEIIFTDMNMPRCDGIDLLKWIHSSDFHSKTIVVSGYDDFKYTKNAITYGSFDYILKPINPNELNETLSRAVVEWQEQNKKRLSVLENDKVIWDHLFSSALNNGNLSNRLVEQLESEFGVRISNRPCFIAILPMKILISSKYEGDADRAFTSVLLKCNDILDKNGIAFRNINKEEEIVLLLWEKAAVKKVIRTVSKSIGCPIEIGEQHASFIHAYETASSNLKNYNLLENGMQVVNSLSPVYLLDYSEEIKWAIQSGSMEQMNEILDRIFKTFEENNYFPYEQINIWESQFAILKDHWLKEYELKKRDLLYRGVHYWKDNGGFSFCKFKEEKKKEFDHLIKMVSGCKFQKEKNSVQMIEEFIRKNYQKDIKLQDIADRFFLSREYISRKFKQEYDETITDYLMKIRIEKAKELLKNPYLKIYEISDSVGYQNDKYFIKVFKKREGITPSEFRNTLKTN</sequence>
<dbReference type="InterPro" id="IPR018060">
    <property type="entry name" value="HTH_AraC"/>
</dbReference>
<evidence type="ECO:0000256" key="7">
    <source>
        <dbReference type="ARBA" id="ARBA00023163"/>
    </source>
</evidence>
<evidence type="ECO:0000259" key="10">
    <source>
        <dbReference type="PROSITE" id="PS50110"/>
    </source>
</evidence>
<keyword evidence="4" id="KW-0902">Two-component regulatory system</keyword>
<dbReference type="GO" id="GO:0043565">
    <property type="term" value="F:sequence-specific DNA binding"/>
    <property type="evidence" value="ECO:0007669"/>
    <property type="project" value="InterPro"/>
</dbReference>
<dbReference type="Pfam" id="PF00072">
    <property type="entry name" value="Response_reg"/>
    <property type="match status" value="1"/>
</dbReference>
<dbReference type="PROSITE" id="PS01124">
    <property type="entry name" value="HTH_ARAC_FAMILY_2"/>
    <property type="match status" value="1"/>
</dbReference>
<dbReference type="Gene3D" id="1.10.10.60">
    <property type="entry name" value="Homeodomain-like"/>
    <property type="match status" value="2"/>
</dbReference>
<dbReference type="AlphaFoldDB" id="A0A9X2A3S5"/>
<evidence type="ECO:0000256" key="2">
    <source>
        <dbReference type="ARBA" id="ARBA00022490"/>
    </source>
</evidence>
<dbReference type="Proteomes" id="UP001139150">
    <property type="component" value="Unassembled WGS sequence"/>
</dbReference>
<dbReference type="InterPro" id="IPR009057">
    <property type="entry name" value="Homeodomain-like_sf"/>
</dbReference>